<proteinExistence type="inferred from homology"/>
<dbReference type="Proteomes" id="UP000563094">
    <property type="component" value="Unassembled WGS sequence"/>
</dbReference>
<dbReference type="Pfam" id="PF02310">
    <property type="entry name" value="B12-binding"/>
    <property type="match status" value="1"/>
</dbReference>
<dbReference type="GO" id="GO:0008705">
    <property type="term" value="F:methionine synthase activity"/>
    <property type="evidence" value="ECO:0007669"/>
    <property type="project" value="TreeGrafter"/>
</dbReference>
<dbReference type="PROSITE" id="PS51332">
    <property type="entry name" value="B12_BINDING"/>
    <property type="match status" value="1"/>
</dbReference>
<dbReference type="GO" id="GO:0050667">
    <property type="term" value="P:homocysteine metabolic process"/>
    <property type="evidence" value="ECO:0007669"/>
    <property type="project" value="TreeGrafter"/>
</dbReference>
<name>A0A839GSG6_9BACT</name>
<dbReference type="AlphaFoldDB" id="A0A839GSG6"/>
<keyword evidence="4" id="KW-0170">Cobalt</keyword>
<dbReference type="InterPro" id="IPR009050">
    <property type="entry name" value="Globin-like_sf"/>
</dbReference>
<dbReference type="GO" id="GO:0046653">
    <property type="term" value="P:tetrahydrofolate metabolic process"/>
    <property type="evidence" value="ECO:0007669"/>
    <property type="project" value="TreeGrafter"/>
</dbReference>
<accession>A0A839GSG6</accession>
<dbReference type="Gene3D" id="1.10.490.20">
    <property type="entry name" value="Phycocyanins"/>
    <property type="match status" value="1"/>
</dbReference>
<keyword evidence="5" id="KW-0089">Bile pigment</keyword>
<dbReference type="Pfam" id="PF02607">
    <property type="entry name" value="B12-binding_2"/>
    <property type="match status" value="1"/>
</dbReference>
<dbReference type="PANTHER" id="PTHR45833">
    <property type="entry name" value="METHIONINE SYNTHASE"/>
    <property type="match status" value="1"/>
</dbReference>
<evidence type="ECO:0000256" key="3">
    <source>
        <dbReference type="ARBA" id="ARBA00022991"/>
    </source>
</evidence>
<dbReference type="Gene3D" id="1.10.1240.10">
    <property type="entry name" value="Methionine synthase domain"/>
    <property type="match status" value="1"/>
</dbReference>
<dbReference type="InterPro" id="IPR006158">
    <property type="entry name" value="Cobalamin-bd"/>
</dbReference>
<dbReference type="EMBL" id="JACJIQ010000009">
    <property type="protein sequence ID" value="MBA9077807.1"/>
    <property type="molecule type" value="Genomic_DNA"/>
</dbReference>
<keyword evidence="8" id="KW-1185">Reference proteome</keyword>
<dbReference type="PANTHER" id="PTHR45833:SF1">
    <property type="entry name" value="METHIONINE SYNTHASE"/>
    <property type="match status" value="1"/>
</dbReference>
<gene>
    <name evidence="7" type="ORF">FHS90_002526</name>
</gene>
<sequence>MSAELAQETTQKFFHLHPELEEKYGAMGREKCRQDAQYHLSYLIEAVGAGSMTLFSDYVLWTQEVLETRKVPVKDLHEHLIILKDVIALHLPIDQYVRVANHLNNALQLLEEKNGLEPQPEEPLEPLAQTYLELLLAGKRKEANDMILQEVAQGMEVKELYLTVFQPVQHRVGRLWQTNKITVAQEHFCTAITQSIMSQLYPYIFGSERNGYKLLASCVAGDLHELGLRMVSDFFEMEGWDTYYLGANVPTASILSSLREHQPDLLLLSATMTFHVQALKDIIRAVRAAEDLQEIKIMVGGYPFNLEEELWREVGADGYGANAKEAMELALGLVSVRK</sequence>
<dbReference type="InterPro" id="IPR003759">
    <property type="entry name" value="Cbl-bd_cap"/>
</dbReference>
<protein>
    <submittedName>
        <fullName evidence="7">Methanogenic corrinoid protein MtbC1</fullName>
    </submittedName>
</protein>
<dbReference type="GO" id="GO:0031419">
    <property type="term" value="F:cobalamin binding"/>
    <property type="evidence" value="ECO:0007669"/>
    <property type="project" value="InterPro"/>
</dbReference>
<evidence type="ECO:0000256" key="5">
    <source>
        <dbReference type="ARBA" id="ARBA00023307"/>
    </source>
</evidence>
<comment type="caution">
    <text evidence="7">The sequence shown here is derived from an EMBL/GenBank/DDBJ whole genome shotgun (WGS) entry which is preliminary data.</text>
</comment>
<dbReference type="GO" id="GO:0046872">
    <property type="term" value="F:metal ion binding"/>
    <property type="evidence" value="ECO:0007669"/>
    <property type="project" value="UniProtKB-KW"/>
</dbReference>
<dbReference type="InterPro" id="IPR050554">
    <property type="entry name" value="Met_Synthase/Corrinoid"/>
</dbReference>
<dbReference type="InterPro" id="IPR038719">
    <property type="entry name" value="Phycobilisome_asu/bsu_sf"/>
</dbReference>
<dbReference type="SUPFAM" id="SSF46458">
    <property type="entry name" value="Globin-like"/>
    <property type="match status" value="1"/>
</dbReference>
<dbReference type="SUPFAM" id="SSF52242">
    <property type="entry name" value="Cobalamin (vitamin B12)-binding domain"/>
    <property type="match status" value="1"/>
</dbReference>
<keyword evidence="3" id="KW-0157">Chromophore</keyword>
<evidence type="ECO:0000313" key="7">
    <source>
        <dbReference type="EMBL" id="MBA9077807.1"/>
    </source>
</evidence>
<dbReference type="GO" id="GO:0005829">
    <property type="term" value="C:cytosol"/>
    <property type="evidence" value="ECO:0007669"/>
    <property type="project" value="TreeGrafter"/>
</dbReference>
<feature type="domain" description="B12-binding" evidence="6">
    <location>
        <begin position="211"/>
        <end position="338"/>
    </location>
</feature>
<keyword evidence="2" id="KW-0479">Metal-binding</keyword>
<comment type="similarity">
    <text evidence="1">Belongs to the phycobiliprotein family.</text>
</comment>
<evidence type="ECO:0000256" key="2">
    <source>
        <dbReference type="ARBA" id="ARBA00022723"/>
    </source>
</evidence>
<reference evidence="7 8" key="1">
    <citation type="submission" date="2020-08" db="EMBL/GenBank/DDBJ databases">
        <title>Genomic Encyclopedia of Type Strains, Phase IV (KMG-IV): sequencing the most valuable type-strain genomes for metagenomic binning, comparative biology and taxonomic classification.</title>
        <authorList>
            <person name="Goeker M."/>
        </authorList>
    </citation>
    <scope>NUCLEOTIDE SEQUENCE [LARGE SCALE GENOMIC DNA]</scope>
    <source>
        <strain evidence="7 8">DSM 29854</strain>
    </source>
</reference>
<dbReference type="Gene3D" id="3.40.50.280">
    <property type="entry name" value="Cobalamin-binding domain"/>
    <property type="match status" value="1"/>
</dbReference>
<evidence type="ECO:0000259" key="6">
    <source>
        <dbReference type="PROSITE" id="PS51332"/>
    </source>
</evidence>
<dbReference type="InterPro" id="IPR036594">
    <property type="entry name" value="Meth_synthase_dom"/>
</dbReference>
<evidence type="ECO:0000256" key="1">
    <source>
        <dbReference type="ARBA" id="ARBA00008182"/>
    </source>
</evidence>
<organism evidence="7 8">
    <name type="scientific">Rufibacter quisquiliarum</name>
    <dbReference type="NCBI Taxonomy" id="1549639"/>
    <lineage>
        <taxon>Bacteria</taxon>
        <taxon>Pseudomonadati</taxon>
        <taxon>Bacteroidota</taxon>
        <taxon>Cytophagia</taxon>
        <taxon>Cytophagales</taxon>
        <taxon>Hymenobacteraceae</taxon>
        <taxon>Rufibacter</taxon>
    </lineage>
</organism>
<evidence type="ECO:0000313" key="8">
    <source>
        <dbReference type="Proteomes" id="UP000563094"/>
    </source>
</evidence>
<dbReference type="InterPro" id="IPR036724">
    <property type="entry name" value="Cobalamin-bd_sf"/>
</dbReference>
<evidence type="ECO:0000256" key="4">
    <source>
        <dbReference type="ARBA" id="ARBA00023285"/>
    </source>
</evidence>